<feature type="region of interest" description="Disordered" evidence="15">
    <location>
        <begin position="628"/>
        <end position="683"/>
    </location>
</feature>
<feature type="region of interest" description="Disordered" evidence="15">
    <location>
        <begin position="438"/>
        <end position="462"/>
    </location>
</feature>
<evidence type="ECO:0000256" key="16">
    <source>
        <dbReference type="SAM" id="Phobius"/>
    </source>
</evidence>
<keyword evidence="3" id="KW-0723">Serine/threonine-protein kinase</keyword>
<evidence type="ECO:0000256" key="14">
    <source>
        <dbReference type="ARBA" id="ARBA00048878"/>
    </source>
</evidence>
<evidence type="ECO:0000256" key="13">
    <source>
        <dbReference type="ARBA" id="ARBA00048679"/>
    </source>
</evidence>
<keyword evidence="16" id="KW-1133">Transmembrane helix</keyword>
<comment type="catalytic activity">
    <reaction evidence="12">
        <text>L-seryl-[tau protein] + ATP = O-phospho-L-seryl-[tau protein] + ADP + H(+)</text>
        <dbReference type="Rhea" id="RHEA:12801"/>
        <dbReference type="Rhea" id="RHEA-COMP:13701"/>
        <dbReference type="Rhea" id="RHEA-COMP:13702"/>
        <dbReference type="ChEBI" id="CHEBI:15378"/>
        <dbReference type="ChEBI" id="CHEBI:29999"/>
        <dbReference type="ChEBI" id="CHEBI:30616"/>
        <dbReference type="ChEBI" id="CHEBI:83421"/>
        <dbReference type="ChEBI" id="CHEBI:456216"/>
        <dbReference type="EC" id="2.7.11.26"/>
    </reaction>
</comment>
<feature type="region of interest" description="Disordered" evidence="15">
    <location>
        <begin position="344"/>
        <end position="422"/>
    </location>
</feature>
<keyword evidence="16" id="KW-0472">Membrane</keyword>
<sequence>MKTKNICRYLVLEHVSGGELFDYLVKKGRLTPKEARKFFRQIISALDFCHSHSICHRDLKPENLLLDEKNNIRIADFGMASLQVGDSLLETSCGSPHYACPEVIRGEKYDGRKADVWSCGVILFALLVGALPFDDDNLRQLLEKVKRGVFHMPHFIPPDCQSLLRGMIEVDAARRLTLEHIQKHIWYIGGKNEPEPEQPVPRKVQIRSLPSLEDIDPDVLDSMHSLGCFRDRNKLLQDLLSEEENQEKMIYFLLLDRKERYPSHEDEDLPPRNEIDPPRKRVDSPMLNRHGKRRPERKSMEVLSVTDGGSPVPARRALEMAQHGQSKAMFSKSLDIAEAHPQFSKEDRMAGAGAQGSRSISGASSGLSTSPLSSPRVTPHPSPRGSPLPTPKGTPVHTPKESPAGTPNPTPPSSPSVGGVPWRTRLNSIKNSFLGSPRFHRRKLQVPTPEEMSNLTPESSPELAKKSWFGNFISLEKEEQIFVVIKDKPLSSIKADIVHAFLSIPSLSHSVISQTSFRAEYKATGGPAVFQKPVKFQVDITYTEGGAAQKENGIYSVTFTLLSGPSRRFKRVVETIQAQLLSTHEQPSAQHLSDTTNCMEMMTGRLSKCGSPLSNFFDVIKQLFSDEKNGQAAQAPSTPAKRSAHGPLGDSAAAGPGPGGDAEYPAGKDTARTGLPAARREQP</sequence>
<evidence type="ECO:0000256" key="7">
    <source>
        <dbReference type="ARBA" id="ARBA00022777"/>
    </source>
</evidence>
<organism evidence="18 19">
    <name type="scientific">Bos indicus</name>
    <name type="common">Zebu</name>
    <dbReference type="NCBI Taxonomy" id="9915"/>
    <lineage>
        <taxon>Eukaryota</taxon>
        <taxon>Metazoa</taxon>
        <taxon>Chordata</taxon>
        <taxon>Craniata</taxon>
        <taxon>Vertebrata</taxon>
        <taxon>Euteleostomi</taxon>
        <taxon>Mammalia</taxon>
        <taxon>Eutheria</taxon>
        <taxon>Laurasiatheria</taxon>
        <taxon>Artiodactyla</taxon>
        <taxon>Ruminantia</taxon>
        <taxon>Pecora</taxon>
        <taxon>Bovidae</taxon>
        <taxon>Bovinae</taxon>
        <taxon>Bos</taxon>
    </lineage>
</organism>
<dbReference type="InterPro" id="IPR048622">
    <property type="entry name" value="BRSK1_2-like_UBA"/>
</dbReference>
<evidence type="ECO:0000256" key="5">
    <source>
        <dbReference type="ARBA" id="ARBA00022723"/>
    </source>
</evidence>
<dbReference type="Pfam" id="PF00069">
    <property type="entry name" value="Pkinase"/>
    <property type="match status" value="1"/>
</dbReference>
<dbReference type="Proteomes" id="UP001652663">
    <property type="component" value="Chromosome 29"/>
</dbReference>
<comment type="similarity">
    <text evidence="2">Belongs to the protein kinase superfamily. CAMK Ser/Thr protein kinase family. SNF1 subfamily.</text>
</comment>
<dbReference type="GeneID" id="109554165"/>
<feature type="compositionally biased region" description="Pro residues" evidence="15">
    <location>
        <begin position="378"/>
        <end position="392"/>
    </location>
</feature>
<dbReference type="Pfam" id="PF21122">
    <property type="entry name" value="KA1_BRSK"/>
    <property type="match status" value="1"/>
</dbReference>
<dbReference type="RefSeq" id="XP_070638945.1">
    <property type="nucleotide sequence ID" value="XM_070782844.1"/>
</dbReference>
<keyword evidence="18" id="KW-1185">Reference proteome</keyword>
<evidence type="ECO:0000256" key="4">
    <source>
        <dbReference type="ARBA" id="ARBA00022679"/>
    </source>
</evidence>
<keyword evidence="10" id="KW-0524">Neurogenesis</keyword>
<dbReference type="PANTHER" id="PTHR24346:SF108">
    <property type="entry name" value="BR SERINE_THREONINE KINASE 1"/>
    <property type="match status" value="1"/>
</dbReference>
<accession>A0ABM4RTR7</accession>
<dbReference type="Pfam" id="PF21115">
    <property type="entry name" value="UBA_BRSK"/>
    <property type="match status" value="1"/>
</dbReference>
<name>A0ABM4RTR7_BOSIN</name>
<keyword evidence="7 19" id="KW-0418">Kinase</keyword>
<reference evidence="19" key="1">
    <citation type="submission" date="2025-08" db="UniProtKB">
        <authorList>
            <consortium name="RefSeq"/>
        </authorList>
    </citation>
    <scope>IDENTIFICATION</scope>
    <source>
        <tissue evidence="19">Blood</tissue>
    </source>
</reference>
<keyword evidence="9" id="KW-0460">Magnesium</keyword>
<evidence type="ECO:0000313" key="18">
    <source>
        <dbReference type="Proteomes" id="UP001652663"/>
    </source>
</evidence>
<keyword evidence="16" id="KW-0812">Transmembrane</keyword>
<feature type="domain" description="Protein kinase" evidence="17">
    <location>
        <begin position="1"/>
        <end position="187"/>
    </location>
</feature>
<keyword evidence="6" id="KW-0547">Nucleotide-binding</keyword>
<feature type="transmembrane region" description="Helical" evidence="16">
    <location>
        <begin position="114"/>
        <end position="133"/>
    </location>
</feature>
<feature type="region of interest" description="Disordered" evidence="15">
    <location>
        <begin position="262"/>
        <end position="312"/>
    </location>
</feature>
<proteinExistence type="inferred from homology"/>
<gene>
    <name evidence="19" type="primary">BRSK2</name>
</gene>
<dbReference type="SMART" id="SM00220">
    <property type="entry name" value="S_TKc"/>
    <property type="match status" value="1"/>
</dbReference>
<feature type="compositionally biased region" description="Low complexity" evidence="15">
    <location>
        <begin position="350"/>
        <end position="374"/>
    </location>
</feature>
<evidence type="ECO:0000256" key="1">
    <source>
        <dbReference type="ARBA" id="ARBA00001946"/>
    </source>
</evidence>
<evidence type="ECO:0000256" key="15">
    <source>
        <dbReference type="SAM" id="MobiDB-lite"/>
    </source>
</evidence>
<evidence type="ECO:0000256" key="12">
    <source>
        <dbReference type="ARBA" id="ARBA00048291"/>
    </source>
</evidence>
<dbReference type="Gene3D" id="1.10.510.10">
    <property type="entry name" value="Transferase(Phosphotransferase) domain 1"/>
    <property type="match status" value="1"/>
</dbReference>
<dbReference type="SUPFAM" id="SSF56112">
    <property type="entry name" value="Protein kinase-like (PK-like)"/>
    <property type="match status" value="1"/>
</dbReference>
<evidence type="ECO:0000259" key="17">
    <source>
        <dbReference type="PROSITE" id="PS50011"/>
    </source>
</evidence>
<keyword evidence="8" id="KW-0067">ATP-binding</keyword>
<evidence type="ECO:0000256" key="6">
    <source>
        <dbReference type="ARBA" id="ARBA00022741"/>
    </source>
</evidence>
<evidence type="ECO:0000256" key="9">
    <source>
        <dbReference type="ARBA" id="ARBA00022842"/>
    </source>
</evidence>
<evidence type="ECO:0000256" key="8">
    <source>
        <dbReference type="ARBA" id="ARBA00022840"/>
    </source>
</evidence>
<evidence type="ECO:0000256" key="10">
    <source>
        <dbReference type="ARBA" id="ARBA00022902"/>
    </source>
</evidence>
<dbReference type="PROSITE" id="PS50011">
    <property type="entry name" value="PROTEIN_KINASE_DOM"/>
    <property type="match status" value="1"/>
</dbReference>
<dbReference type="InterPro" id="IPR000719">
    <property type="entry name" value="Prot_kinase_dom"/>
</dbReference>
<keyword evidence="5" id="KW-0479">Metal-binding</keyword>
<dbReference type="PANTHER" id="PTHR24346">
    <property type="entry name" value="MAP/MICROTUBULE AFFINITY-REGULATING KINASE"/>
    <property type="match status" value="1"/>
</dbReference>
<comment type="cofactor">
    <cofactor evidence="1">
        <name>Mg(2+)</name>
        <dbReference type="ChEBI" id="CHEBI:18420"/>
    </cofactor>
</comment>
<dbReference type="CDD" id="cd14340">
    <property type="entry name" value="UBA_BRSK"/>
    <property type="match status" value="1"/>
</dbReference>
<keyword evidence="4" id="KW-0808">Transferase</keyword>
<comment type="catalytic activity">
    <reaction evidence="11">
        <text>L-threonyl-[protein] + ATP = O-phospho-L-threonyl-[protein] + ADP + H(+)</text>
        <dbReference type="Rhea" id="RHEA:46608"/>
        <dbReference type="Rhea" id="RHEA-COMP:11060"/>
        <dbReference type="Rhea" id="RHEA-COMP:11605"/>
        <dbReference type="ChEBI" id="CHEBI:15378"/>
        <dbReference type="ChEBI" id="CHEBI:30013"/>
        <dbReference type="ChEBI" id="CHEBI:30616"/>
        <dbReference type="ChEBI" id="CHEBI:61977"/>
        <dbReference type="ChEBI" id="CHEBI:456216"/>
        <dbReference type="EC" id="2.7.11.1"/>
    </reaction>
</comment>
<protein>
    <submittedName>
        <fullName evidence="19">Serine/threonine-protein kinase BRSK2 isoform X9</fullName>
    </submittedName>
</protein>
<feature type="compositionally biased region" description="Low complexity" evidence="15">
    <location>
        <begin position="646"/>
        <end position="667"/>
    </location>
</feature>
<dbReference type="InterPro" id="IPR008271">
    <property type="entry name" value="Ser/Thr_kinase_AS"/>
</dbReference>
<comment type="catalytic activity">
    <reaction evidence="14">
        <text>L-threonyl-[tau protein] + ATP = O-phospho-L-threonyl-[tau protein] + ADP + H(+)</text>
        <dbReference type="Rhea" id="RHEA:53904"/>
        <dbReference type="Rhea" id="RHEA-COMP:13703"/>
        <dbReference type="Rhea" id="RHEA-COMP:13704"/>
        <dbReference type="ChEBI" id="CHEBI:15378"/>
        <dbReference type="ChEBI" id="CHEBI:30013"/>
        <dbReference type="ChEBI" id="CHEBI:30616"/>
        <dbReference type="ChEBI" id="CHEBI:61977"/>
        <dbReference type="ChEBI" id="CHEBI:456216"/>
        <dbReference type="EC" id="2.7.11.26"/>
    </reaction>
</comment>
<evidence type="ECO:0000256" key="2">
    <source>
        <dbReference type="ARBA" id="ARBA00006234"/>
    </source>
</evidence>
<comment type="catalytic activity">
    <reaction evidence="13">
        <text>L-seryl-[protein] + ATP = O-phospho-L-seryl-[protein] + ADP + H(+)</text>
        <dbReference type="Rhea" id="RHEA:17989"/>
        <dbReference type="Rhea" id="RHEA-COMP:9863"/>
        <dbReference type="Rhea" id="RHEA-COMP:11604"/>
        <dbReference type="ChEBI" id="CHEBI:15378"/>
        <dbReference type="ChEBI" id="CHEBI:29999"/>
        <dbReference type="ChEBI" id="CHEBI:30616"/>
        <dbReference type="ChEBI" id="CHEBI:83421"/>
        <dbReference type="ChEBI" id="CHEBI:456216"/>
        <dbReference type="EC" id="2.7.11.1"/>
    </reaction>
</comment>
<feature type="compositionally biased region" description="Basic and acidic residues" evidence="15">
    <location>
        <begin position="262"/>
        <end position="283"/>
    </location>
</feature>
<evidence type="ECO:0000313" key="19">
    <source>
        <dbReference type="RefSeq" id="XP_070638945.1"/>
    </source>
</evidence>
<dbReference type="GO" id="GO:0016301">
    <property type="term" value="F:kinase activity"/>
    <property type="evidence" value="ECO:0007669"/>
    <property type="project" value="UniProtKB-KW"/>
</dbReference>
<evidence type="ECO:0000256" key="11">
    <source>
        <dbReference type="ARBA" id="ARBA00047899"/>
    </source>
</evidence>
<evidence type="ECO:0000256" key="3">
    <source>
        <dbReference type="ARBA" id="ARBA00022527"/>
    </source>
</evidence>
<dbReference type="InterPro" id="IPR011009">
    <property type="entry name" value="Kinase-like_dom_sf"/>
</dbReference>
<dbReference type="PROSITE" id="PS00108">
    <property type="entry name" value="PROTEIN_KINASE_ST"/>
    <property type="match status" value="1"/>
</dbReference>